<sequence length="153" mass="17275">MSNTTKSAQAMRSARIAGIQSLYEIEISNSSSDTIMVDFLHQRWSSFNEDMGEPFQPNKTKFVCLLRGVHKEKGYLDEIISAAINKDRKFELLDVLLKSILRAATFELLREPNVPLAVIINEYVEITHTFYFDNEAGFVNGVLDAAGKTLRAQ</sequence>
<dbReference type="GO" id="GO:0006353">
    <property type="term" value="P:DNA-templated transcription termination"/>
    <property type="evidence" value="ECO:0007669"/>
    <property type="project" value="InterPro"/>
</dbReference>
<dbReference type="NCBIfam" id="TIGR01951">
    <property type="entry name" value="nusB"/>
    <property type="match status" value="1"/>
</dbReference>
<dbReference type="InterPro" id="IPR011605">
    <property type="entry name" value="NusB_fam"/>
</dbReference>
<evidence type="ECO:0000256" key="2">
    <source>
        <dbReference type="ARBA" id="ARBA00022814"/>
    </source>
</evidence>
<evidence type="ECO:0000259" key="6">
    <source>
        <dbReference type="Pfam" id="PF01029"/>
    </source>
</evidence>
<evidence type="ECO:0000256" key="4">
    <source>
        <dbReference type="ARBA" id="ARBA00023015"/>
    </source>
</evidence>
<dbReference type="Gene3D" id="1.10.940.10">
    <property type="entry name" value="NusB-like"/>
    <property type="match status" value="1"/>
</dbReference>
<keyword evidence="5" id="KW-0804">Transcription</keyword>
<dbReference type="InterPro" id="IPR035926">
    <property type="entry name" value="NusB-like_sf"/>
</dbReference>
<organism evidence="7">
    <name type="scientific">marine metagenome</name>
    <dbReference type="NCBI Taxonomy" id="408172"/>
    <lineage>
        <taxon>unclassified sequences</taxon>
        <taxon>metagenomes</taxon>
        <taxon>ecological metagenomes</taxon>
    </lineage>
</organism>
<dbReference type="GO" id="GO:0031564">
    <property type="term" value="P:transcription antitermination"/>
    <property type="evidence" value="ECO:0007669"/>
    <property type="project" value="UniProtKB-KW"/>
</dbReference>
<dbReference type="InterPro" id="IPR006027">
    <property type="entry name" value="NusB_RsmB_TIM44"/>
</dbReference>
<dbReference type="Pfam" id="PF01029">
    <property type="entry name" value="NusB"/>
    <property type="match status" value="1"/>
</dbReference>
<dbReference type="GO" id="GO:0005829">
    <property type="term" value="C:cytosol"/>
    <property type="evidence" value="ECO:0007669"/>
    <property type="project" value="TreeGrafter"/>
</dbReference>
<evidence type="ECO:0000256" key="1">
    <source>
        <dbReference type="ARBA" id="ARBA00005952"/>
    </source>
</evidence>
<dbReference type="GO" id="GO:0003723">
    <property type="term" value="F:RNA binding"/>
    <property type="evidence" value="ECO:0007669"/>
    <property type="project" value="UniProtKB-KW"/>
</dbReference>
<evidence type="ECO:0000313" key="7">
    <source>
        <dbReference type="EMBL" id="SVB51825.1"/>
    </source>
</evidence>
<evidence type="ECO:0000256" key="3">
    <source>
        <dbReference type="ARBA" id="ARBA00022884"/>
    </source>
</evidence>
<gene>
    <name evidence="7" type="ORF">METZ01_LOCUS204679</name>
</gene>
<accession>A0A382EN11</accession>
<keyword evidence="3" id="KW-0694">RNA-binding</keyword>
<keyword evidence="2" id="KW-0889">Transcription antitermination</keyword>
<evidence type="ECO:0000256" key="5">
    <source>
        <dbReference type="ARBA" id="ARBA00023163"/>
    </source>
</evidence>
<dbReference type="EMBL" id="UINC01045269">
    <property type="protein sequence ID" value="SVB51825.1"/>
    <property type="molecule type" value="Genomic_DNA"/>
</dbReference>
<feature type="domain" description="NusB/RsmB/TIM44" evidence="6">
    <location>
        <begin position="13"/>
        <end position="146"/>
    </location>
</feature>
<name>A0A382EN11_9ZZZZ</name>
<protein>
    <recommendedName>
        <fullName evidence="6">NusB/RsmB/TIM44 domain-containing protein</fullName>
    </recommendedName>
</protein>
<reference evidence="7" key="1">
    <citation type="submission" date="2018-05" db="EMBL/GenBank/DDBJ databases">
        <authorList>
            <person name="Lanie J.A."/>
            <person name="Ng W.-L."/>
            <person name="Kazmierczak K.M."/>
            <person name="Andrzejewski T.M."/>
            <person name="Davidsen T.M."/>
            <person name="Wayne K.J."/>
            <person name="Tettelin H."/>
            <person name="Glass J.I."/>
            <person name="Rusch D."/>
            <person name="Podicherti R."/>
            <person name="Tsui H.-C.T."/>
            <person name="Winkler M.E."/>
        </authorList>
    </citation>
    <scope>NUCLEOTIDE SEQUENCE</scope>
</reference>
<dbReference type="PANTHER" id="PTHR11078:SF3">
    <property type="entry name" value="ANTITERMINATION NUSB DOMAIN-CONTAINING PROTEIN"/>
    <property type="match status" value="1"/>
</dbReference>
<dbReference type="AlphaFoldDB" id="A0A382EN11"/>
<comment type="similarity">
    <text evidence="1">Belongs to the NusB family.</text>
</comment>
<dbReference type="PANTHER" id="PTHR11078">
    <property type="entry name" value="N UTILIZATION SUBSTANCE PROTEIN B-RELATED"/>
    <property type="match status" value="1"/>
</dbReference>
<keyword evidence="4" id="KW-0805">Transcription regulation</keyword>
<dbReference type="HAMAP" id="MF_00073">
    <property type="entry name" value="NusB"/>
    <property type="match status" value="1"/>
</dbReference>
<dbReference type="SUPFAM" id="SSF48013">
    <property type="entry name" value="NusB-like"/>
    <property type="match status" value="1"/>
</dbReference>
<proteinExistence type="inferred from homology"/>